<accession>A0A0E9UZR1</accession>
<dbReference type="EMBL" id="GBXM01037305">
    <property type="protein sequence ID" value="JAH71272.1"/>
    <property type="molecule type" value="Transcribed_RNA"/>
</dbReference>
<sequence>MISHRKAFHCLTLMERLEGEQHSQLQATICCCSCHRYRPSLSFVKLLTNWQCE</sequence>
<organism evidence="1">
    <name type="scientific">Anguilla anguilla</name>
    <name type="common">European freshwater eel</name>
    <name type="synonym">Muraena anguilla</name>
    <dbReference type="NCBI Taxonomy" id="7936"/>
    <lineage>
        <taxon>Eukaryota</taxon>
        <taxon>Metazoa</taxon>
        <taxon>Chordata</taxon>
        <taxon>Craniata</taxon>
        <taxon>Vertebrata</taxon>
        <taxon>Euteleostomi</taxon>
        <taxon>Actinopterygii</taxon>
        <taxon>Neopterygii</taxon>
        <taxon>Teleostei</taxon>
        <taxon>Anguilliformes</taxon>
        <taxon>Anguillidae</taxon>
        <taxon>Anguilla</taxon>
    </lineage>
</organism>
<protein>
    <submittedName>
        <fullName evidence="1">Uncharacterized protein</fullName>
    </submittedName>
</protein>
<dbReference type="AlphaFoldDB" id="A0A0E9UZR1"/>
<reference evidence="1" key="2">
    <citation type="journal article" date="2015" name="Fish Shellfish Immunol.">
        <title>Early steps in the European eel (Anguilla anguilla)-Vibrio vulnificus interaction in the gills: Role of the RtxA13 toxin.</title>
        <authorList>
            <person name="Callol A."/>
            <person name="Pajuelo D."/>
            <person name="Ebbesson L."/>
            <person name="Teles M."/>
            <person name="MacKenzie S."/>
            <person name="Amaro C."/>
        </authorList>
    </citation>
    <scope>NUCLEOTIDE SEQUENCE</scope>
</reference>
<name>A0A0E9UZR1_ANGAN</name>
<reference evidence="1" key="1">
    <citation type="submission" date="2014-11" db="EMBL/GenBank/DDBJ databases">
        <authorList>
            <person name="Amaro Gonzalez C."/>
        </authorList>
    </citation>
    <scope>NUCLEOTIDE SEQUENCE</scope>
</reference>
<proteinExistence type="predicted"/>
<evidence type="ECO:0000313" key="1">
    <source>
        <dbReference type="EMBL" id="JAH71272.1"/>
    </source>
</evidence>